<feature type="repeat" description="Filamin" evidence="4">
    <location>
        <begin position="1037"/>
        <end position="1124"/>
    </location>
</feature>
<proteinExistence type="inferred from homology"/>
<feature type="repeat" description="Filamin" evidence="4">
    <location>
        <begin position="645"/>
        <end position="740"/>
    </location>
</feature>
<dbReference type="Pfam" id="PF00630">
    <property type="entry name" value="Filamin"/>
    <property type="match status" value="13"/>
</dbReference>
<dbReference type="PROSITE" id="PS50021">
    <property type="entry name" value="CH"/>
    <property type="match status" value="3"/>
</dbReference>
<evidence type="ECO:0000259" key="6">
    <source>
        <dbReference type="PROSITE" id="PS50021"/>
    </source>
</evidence>
<dbReference type="InterPro" id="IPR036872">
    <property type="entry name" value="CH_dom_sf"/>
</dbReference>
<feature type="repeat" description="Filamin" evidence="4">
    <location>
        <begin position="367"/>
        <end position="463"/>
    </location>
</feature>
<dbReference type="Proteomes" id="UP001159405">
    <property type="component" value="Unassembled WGS sequence"/>
</dbReference>
<feature type="repeat" description="Filamin" evidence="4">
    <location>
        <begin position="738"/>
        <end position="837"/>
    </location>
</feature>
<dbReference type="InterPro" id="IPR014756">
    <property type="entry name" value="Ig_E-set"/>
</dbReference>
<dbReference type="InterPro" id="IPR044801">
    <property type="entry name" value="Filamin"/>
</dbReference>
<dbReference type="PROSITE" id="PS50194">
    <property type="entry name" value="FILAMIN_REPEAT"/>
    <property type="match status" value="13"/>
</dbReference>
<feature type="repeat" description="Filamin" evidence="4">
    <location>
        <begin position="1414"/>
        <end position="1510"/>
    </location>
</feature>
<dbReference type="InterPro" id="IPR013783">
    <property type="entry name" value="Ig-like_fold"/>
</dbReference>
<keyword evidence="3" id="KW-0009">Actin-binding</keyword>
<name>A0ABN8Q6P4_9CNID</name>
<feature type="repeat" description="Filamin" evidence="4">
    <location>
        <begin position="462"/>
        <end position="555"/>
    </location>
</feature>
<sequence>MSLYDRERQGSITSPISPAISPGPRRESSAAFFKGSLYVANAEKDWIDIQKNTFRNWCNEQVKDYGVEITGELSEAFEDGTLLVYLVESISTKKVGKYSKHPKLYAQKLENITAALKLLESDGIKLVNIGNEDIANGNVKLILGLLWRLILHYQISSSGSTSGKQLLLLWLKNAIPEVGIRNVTTDWNNGVALNALNDFCQPGLCPNYKSLNPDSKLFNCSEAMDAAEKTFKIPKVLSPEFLSSPYVDELSMMTYLSYYTQPGSIGEKKTLEYINEAAPGLDVENFNTDWNDGKTLCRFLEAQCPGIIPDFENIDQKSPLENASTALRVAEEKLGVKAVLTPEEMVSPDVDELSIMAYMMQFRNAEKLQSQAHLFVAEGSGIKRGVRGKTSEFTIFGRKDIGFGGIRVQVKGPSGEKSCPVETYTDHDGSLKVRFVPFETGPHTISVKHFGKEIPQGPFNVMVHENVGDVHVSGAGIKNAVVSKPAEFIVHTNDENSPPVTASVEGPTKTATCKIDPLGNGKWRVTFTPKEVGEHKIRVEVGSTPLLGSPFTCKVGDPSKCSVTGNENSRQSALGRPTSYEVDTSGAGLGELAIQCRGPGGNVPVDVRPTAPGKYNVTFIPNKPGEYSTHFVFNGEDIPGSPVKCLVNDPTRIVAHGDGLHQVTTDSEAEFFITLQGAGDGELKVYGEAPYGHFPVDLLQSPDEKDTYIVRYTPKGVGVHKIHILFAGEPVKGSPYIVKVADPRQVTILSRKVGQEPKRFTVRHEVDIPVQVPDSAGEGQLEASVLGPDQQSVPSTVTKEDDGYHHIRFVPRQTGLHKVRVMYGGKEVSGSPYDVKIRDSTSMKVKVQEMEQMRTGYATRKEVDVPIEVPEEIDEISATVQDEDGKTVKSSLTLEPDGLYHVRFVPYKPGRYTVDVRCGGESIENSPFVMKISEAETMSVKLKEFEKPGENKYYVGREVDVPMEIPPGVDDVTAAVYDPDGKLESSTFQREPSDGLYHLRFIPKKAGQHKIDIKSGGRSVENSPFPLNVVQPNNPVVRLRQPEEADSEYLVRRELDIALDATEGTQNMSSYVEGPDNENVPSSFDKGDDGLYHVKFVPYQPGTYKVHVNSDGVPVVSSPFLIRVGDPAKVQVAHVRSEELHAERIIKNEVDLAVETPYGMDEEEITAKVTSPDLENVPCYVTREGDNRYHVKFTPHKPGPYKVEVRYGGVPVQGSPFTVNVTDQTQGVQVVNFNEGDRFFENREADIPVMIPEGASSSYLTCRVTDPERQILPNELVYDPQTNLHHIRFVPVRPGRHKVEVEYDGVPVEGSPFIMNIEGDEGYKKVVASGPGLQGGKVNEKIDFMVDARKAGRGRLTGKLTGVKYHTDVEVIDLKDGTYACHYLVPQPGAYVLSLMWNGQHIPNSPYKVTIKEPQVMKASSCLVEGSMLKEGGSATVGQAMGFNINSKDAGPGQLYVRCQGPSKDCDVTVFDNKDSTYQVQIFPTEVGNHLVYVEWGGRPVHGSPFLVRVGQPPDPSKVRVYGPGLENGLLRSFKGEFLVETKGAGPGTLKIRIHGPRGAFKVEMYRDTSKERSIGVRYNPTEVGRYIINIKWADQHIPGSPFDVTIVETREELESINELKDNAVILQQRDARL</sequence>
<dbReference type="SUPFAM" id="SSF81296">
    <property type="entry name" value="E set domains"/>
    <property type="match status" value="13"/>
</dbReference>
<comment type="similarity">
    <text evidence="1">Belongs to the filamin family.</text>
</comment>
<keyword evidence="2" id="KW-0677">Repeat</keyword>
<protein>
    <recommendedName>
        <fullName evidence="6">Calponin-homology (CH) domain-containing protein</fullName>
    </recommendedName>
</protein>
<dbReference type="Gene3D" id="1.10.418.10">
    <property type="entry name" value="Calponin-like domain"/>
    <property type="match status" value="3"/>
</dbReference>
<evidence type="ECO:0000256" key="1">
    <source>
        <dbReference type="ARBA" id="ARBA00009238"/>
    </source>
</evidence>
<reference evidence="7 8" key="1">
    <citation type="submission" date="2022-05" db="EMBL/GenBank/DDBJ databases">
        <authorList>
            <consortium name="Genoscope - CEA"/>
            <person name="William W."/>
        </authorList>
    </citation>
    <scope>NUCLEOTIDE SEQUENCE [LARGE SCALE GENOMIC DNA]</scope>
</reference>
<dbReference type="SUPFAM" id="SSF47576">
    <property type="entry name" value="Calponin-homology domain, CH-domain"/>
    <property type="match status" value="2"/>
</dbReference>
<dbReference type="SMART" id="SM00557">
    <property type="entry name" value="IG_FLMN"/>
    <property type="match status" value="13"/>
</dbReference>
<feature type="repeat" description="Filamin" evidence="4">
    <location>
        <begin position="1511"/>
        <end position="1607"/>
    </location>
</feature>
<dbReference type="InterPro" id="IPR017868">
    <property type="entry name" value="Filamin/ABP280_repeat-like"/>
</dbReference>
<dbReference type="SMART" id="SM00033">
    <property type="entry name" value="CH"/>
    <property type="match status" value="3"/>
</dbReference>
<evidence type="ECO:0000313" key="7">
    <source>
        <dbReference type="EMBL" id="CAH3158400.1"/>
    </source>
</evidence>
<feature type="region of interest" description="Disordered" evidence="5">
    <location>
        <begin position="561"/>
        <end position="581"/>
    </location>
</feature>
<comment type="caution">
    <text evidence="7">The sequence shown here is derived from an EMBL/GenBank/DDBJ whole genome shotgun (WGS) entry which is preliminary data.</text>
</comment>
<dbReference type="PANTHER" id="PTHR38537:SF8">
    <property type="entry name" value="FILAMIN-A"/>
    <property type="match status" value="1"/>
</dbReference>
<keyword evidence="8" id="KW-1185">Reference proteome</keyword>
<evidence type="ECO:0000256" key="4">
    <source>
        <dbReference type="PROSITE-ProRule" id="PRU00087"/>
    </source>
</evidence>
<dbReference type="Pfam" id="PF00307">
    <property type="entry name" value="CH"/>
    <property type="match status" value="3"/>
</dbReference>
<organism evidence="7 8">
    <name type="scientific">Porites lobata</name>
    <dbReference type="NCBI Taxonomy" id="104759"/>
    <lineage>
        <taxon>Eukaryota</taxon>
        <taxon>Metazoa</taxon>
        <taxon>Cnidaria</taxon>
        <taxon>Anthozoa</taxon>
        <taxon>Hexacorallia</taxon>
        <taxon>Scleractinia</taxon>
        <taxon>Fungiina</taxon>
        <taxon>Poritidae</taxon>
        <taxon>Porites</taxon>
    </lineage>
</organism>
<dbReference type="InterPro" id="IPR001715">
    <property type="entry name" value="CH_dom"/>
</dbReference>
<dbReference type="PROSITE" id="PS00019">
    <property type="entry name" value="ACTININ_1"/>
    <property type="match status" value="1"/>
</dbReference>
<feature type="repeat" description="Filamin" evidence="4">
    <location>
        <begin position="835"/>
        <end position="932"/>
    </location>
</feature>
<feature type="domain" description="Calponin-homology (CH)" evidence="6">
    <location>
        <begin position="161"/>
        <end position="261"/>
    </location>
</feature>
<dbReference type="InterPro" id="IPR001298">
    <property type="entry name" value="Filamin/ABP280_rpt"/>
</dbReference>
<evidence type="ECO:0000256" key="3">
    <source>
        <dbReference type="ARBA" id="ARBA00023203"/>
    </source>
</evidence>
<feature type="repeat" description="Filamin" evidence="4">
    <location>
        <begin position="553"/>
        <end position="647"/>
    </location>
</feature>
<feature type="domain" description="Calponin-homology (CH)" evidence="6">
    <location>
        <begin position="48"/>
        <end position="154"/>
    </location>
</feature>
<evidence type="ECO:0000256" key="5">
    <source>
        <dbReference type="SAM" id="MobiDB-lite"/>
    </source>
</evidence>
<feature type="domain" description="Calponin-homology (CH)" evidence="6">
    <location>
        <begin position="264"/>
        <end position="367"/>
    </location>
</feature>
<dbReference type="CDD" id="cd21227">
    <property type="entry name" value="CH_jitterbug-like_rpt1"/>
    <property type="match status" value="1"/>
</dbReference>
<feature type="compositionally biased region" description="Low complexity" evidence="5">
    <location>
        <begin position="11"/>
        <end position="23"/>
    </location>
</feature>
<dbReference type="Gene3D" id="2.60.40.10">
    <property type="entry name" value="Immunoglobulins"/>
    <property type="match status" value="13"/>
</dbReference>
<accession>A0ABN8Q6P4</accession>
<feature type="repeat" description="Filamin" evidence="4">
    <location>
        <begin position="1122"/>
        <end position="1221"/>
    </location>
</feature>
<gene>
    <name evidence="7" type="ORF">PLOB_00003246</name>
</gene>
<dbReference type="EMBL" id="CALNXK010000111">
    <property type="protein sequence ID" value="CAH3158400.1"/>
    <property type="molecule type" value="Genomic_DNA"/>
</dbReference>
<dbReference type="PANTHER" id="PTHR38537">
    <property type="entry name" value="JITTERBUG, ISOFORM N"/>
    <property type="match status" value="1"/>
</dbReference>
<feature type="compositionally biased region" description="Polar residues" evidence="5">
    <location>
        <begin position="561"/>
        <end position="572"/>
    </location>
</feature>
<dbReference type="InterPro" id="IPR001589">
    <property type="entry name" value="Actinin_actin-bd_CS"/>
</dbReference>
<feature type="repeat" description="Filamin" evidence="4">
    <location>
        <begin position="948"/>
        <end position="1029"/>
    </location>
</feature>
<evidence type="ECO:0000313" key="8">
    <source>
        <dbReference type="Proteomes" id="UP001159405"/>
    </source>
</evidence>
<feature type="repeat" description="Filamin" evidence="4">
    <location>
        <begin position="1242"/>
        <end position="1317"/>
    </location>
</feature>
<evidence type="ECO:0000256" key="2">
    <source>
        <dbReference type="ARBA" id="ARBA00022737"/>
    </source>
</evidence>
<feature type="region of interest" description="Disordered" evidence="5">
    <location>
        <begin position="1"/>
        <end position="25"/>
    </location>
</feature>
<dbReference type="CDD" id="cd21184">
    <property type="entry name" value="CH_FLN-like_rpt2"/>
    <property type="match status" value="1"/>
</dbReference>
<feature type="repeat" description="Filamin" evidence="4">
    <location>
        <begin position="1325"/>
        <end position="1411"/>
    </location>
</feature>